<keyword evidence="9" id="KW-0540">Nuclease</keyword>
<keyword evidence="11" id="KW-0547">Nucleotide-binding</keyword>
<evidence type="ECO:0000256" key="26">
    <source>
        <dbReference type="SAM" id="MobiDB-lite"/>
    </source>
</evidence>
<keyword evidence="32" id="KW-1185">Reference proteome</keyword>
<comment type="similarity">
    <text evidence="4">Belongs to the DNA2/NAM7 helicase family.</text>
</comment>
<keyword evidence="21" id="KW-0234">DNA repair</keyword>
<evidence type="ECO:0000256" key="19">
    <source>
        <dbReference type="ARBA" id="ARBA00023125"/>
    </source>
</evidence>
<keyword evidence="22" id="KW-0539">Nucleus</keyword>
<feature type="domain" description="DNA replication factor Dna2 N-terminal" evidence="27">
    <location>
        <begin position="474"/>
        <end position="634"/>
    </location>
</feature>
<keyword evidence="20" id="KW-0496">Mitochondrion</keyword>
<evidence type="ECO:0000313" key="31">
    <source>
        <dbReference type="EMBL" id="ROT70644.1"/>
    </source>
</evidence>
<reference evidence="31 32" key="1">
    <citation type="submission" date="2018-04" db="EMBL/GenBank/DDBJ databases">
        <authorList>
            <person name="Zhang X."/>
            <person name="Yuan J."/>
            <person name="Li F."/>
            <person name="Xiang J."/>
        </authorList>
    </citation>
    <scope>NUCLEOTIDE SEQUENCE [LARGE SCALE GENOMIC DNA]</scope>
    <source>
        <tissue evidence="31">Muscle</tissue>
    </source>
</reference>
<keyword evidence="14" id="KW-0378">Hydrolase</keyword>
<evidence type="ECO:0000256" key="22">
    <source>
        <dbReference type="ARBA" id="ARBA00023242"/>
    </source>
</evidence>
<evidence type="ECO:0000256" key="16">
    <source>
        <dbReference type="ARBA" id="ARBA00022840"/>
    </source>
</evidence>
<dbReference type="InterPro" id="IPR014808">
    <property type="entry name" value="DNA_replication_fac_Dna2_N"/>
</dbReference>
<dbReference type="GO" id="GO:0046872">
    <property type="term" value="F:metal ion binding"/>
    <property type="evidence" value="ECO:0007669"/>
    <property type="project" value="UniProtKB-KW"/>
</dbReference>
<dbReference type="InterPro" id="IPR041677">
    <property type="entry name" value="DNA2/NAM7_AAA_11"/>
</dbReference>
<evidence type="ECO:0000256" key="24">
    <source>
        <dbReference type="ARBA" id="ARBA00032548"/>
    </source>
</evidence>
<feature type="region of interest" description="Disordered" evidence="26">
    <location>
        <begin position="30"/>
        <end position="61"/>
    </location>
</feature>
<dbReference type="AlphaFoldDB" id="A0A3R7SQB9"/>
<evidence type="ECO:0000256" key="1">
    <source>
        <dbReference type="ARBA" id="ARBA00001966"/>
    </source>
</evidence>
<feature type="domain" description="DNA2/NAM7 helicase helicase" evidence="28">
    <location>
        <begin position="1090"/>
        <end position="1158"/>
    </location>
</feature>
<keyword evidence="8" id="KW-0235">DNA replication</keyword>
<dbReference type="InterPro" id="IPR027417">
    <property type="entry name" value="P-loop_NTPase"/>
</dbReference>
<dbReference type="OrthoDB" id="306218at2759"/>
<dbReference type="GO" id="GO:0017116">
    <property type="term" value="F:single-stranded DNA helicase activity"/>
    <property type="evidence" value="ECO:0007669"/>
    <property type="project" value="InterPro"/>
</dbReference>
<evidence type="ECO:0000256" key="25">
    <source>
        <dbReference type="ARBA" id="ARBA00047995"/>
    </source>
</evidence>
<comment type="cofactor">
    <cofactor evidence="1">
        <name>[4Fe-4S] cluster</name>
        <dbReference type="ChEBI" id="CHEBI:49883"/>
    </cofactor>
</comment>
<comment type="catalytic activity">
    <reaction evidence="25">
        <text>ATP + H2O = ADP + phosphate + H(+)</text>
        <dbReference type="Rhea" id="RHEA:13065"/>
        <dbReference type="ChEBI" id="CHEBI:15377"/>
        <dbReference type="ChEBI" id="CHEBI:15378"/>
        <dbReference type="ChEBI" id="CHEBI:30616"/>
        <dbReference type="ChEBI" id="CHEBI:43474"/>
        <dbReference type="ChEBI" id="CHEBI:456216"/>
        <dbReference type="EC" id="3.6.4.12"/>
    </reaction>
</comment>
<keyword evidence="15 31" id="KW-0347">Helicase</keyword>
<dbReference type="EC" id="3.6.4.12" evidence="5"/>
<dbReference type="InterPro" id="IPR041679">
    <property type="entry name" value="DNA2/NAM7-like_C"/>
</dbReference>
<dbReference type="CDD" id="cd18041">
    <property type="entry name" value="DEXXQc_DNA2"/>
    <property type="match status" value="1"/>
</dbReference>
<evidence type="ECO:0000256" key="23">
    <source>
        <dbReference type="ARBA" id="ARBA00023268"/>
    </source>
</evidence>
<accession>A0A3R7SQB9</accession>
<evidence type="ECO:0000256" key="2">
    <source>
        <dbReference type="ARBA" id="ARBA00004123"/>
    </source>
</evidence>
<dbReference type="InterPro" id="IPR048459">
    <property type="entry name" value="DNA2_Rift"/>
</dbReference>
<sequence>MGKLKAKISPDKNQKKISSFFSAPSLFTTVQHGSSSAGARSKLSGIGSNKEKDKLLTTKSNGATTVLQKKSAFGNGACSSGFGKGKKTDLAEEISDSSEVWSDSDPEVIESTPEIKKSSAGLLKSSKISASPDFIPSTPQLNITKLSDTKSFCSGLSGKLSSIVSSSSHTATKSSTLSVSNVMRPTSLAMKNKSKLSRLSRKIHEMKSNSVNKSEQQILKDSHFLSDQIAGKLKRPAATGMGISPDPKRTNVPDIVIPEEKEDCKSNLLSKFEDQNSYTSDAESDGSVSILLPDCKKENKENILNKGESSNGDDVLRSKMNNGDLNSFIKEDSCKSPVKSEKTNSIKAASDSDVLDHKDISEVLEASQGFMADIAFDDVEPKKQEPSVIPETQEDSMDHLFDDDLAVDFEKMSPFKQEVQQVPPVENKAIKKLLFEGLGEESFSMKGGFGRHVVSAVERNTYKGEVLLRLISVQDKSNKTCTLGGFWSQSMVSEGDIVHILYTEASEDGHFTVNNTQGLIVINPDFLISGTSVVSGVFCRRKAVLNERFRGLDPGNQLMLIGSLVHELFQEVVKKKIKSREQLEHLVRELMSQPKMLQEMYGLGVSEAHIYEEMNNFIPHINTWSQRYLATENYKFGVKGKIDMTVKTNQRGITKVVPLELKTGRSSFSAEHKGQVTLYSMMSADRRHDPRAGLLLYLRDGAMEEVPAGEREKRGLIQLRNEMIYYLTAKPMKQEDGELKLPSLPEPIDSERACTKCAHLLTCSVYQKSIEEIVPEPPHSMSVLVPKTTSHLSQAHLDYFRHWCLLLHLEIAEGKRDSAIRALWCQDPKRREDGGDCLSMLILERGVPVNEPEPGIFLHSFVRSPKYSTMPSLSAVGLQASDNIVVSSETEIALSLGVIKVVHEQSVQVVLDRDLTAYPTWREKLFCVDRCEYQNTMSINFTNLARLLSDTPQAAILRELIVDRKLPTFKKGLGEDVVKKGKKILQMLNKTQQRAVLKTLMAEDYSLLKGFPGTGKTSTIVRLVQLMVTLGYSILLTSYTHSAVDNILLKLKDLEVDFLRLGRIARIHSDILTHADETLARKFKDVASLSQFYFSKKVIATTCLGLNHVIFTKRTFDFCVIDEACQVLQVAALGPLFHAKRFVLVGDPKQLPAVVQSKQARNLGMSESLFKLLDSQGATSSLTDQYRMNGPIMRIPNGLMYDGQLKCASEELAVATVHLPHYENRQSDFRAKLG</sequence>
<feature type="compositionally biased region" description="Acidic residues" evidence="26">
    <location>
        <begin position="91"/>
        <end position="108"/>
    </location>
</feature>
<keyword evidence="17" id="KW-0408">Iron</keyword>
<dbReference type="STRING" id="6689.A0A3R7SQB9"/>
<evidence type="ECO:0000256" key="9">
    <source>
        <dbReference type="ARBA" id="ARBA00022722"/>
    </source>
</evidence>
<evidence type="ECO:0000256" key="14">
    <source>
        <dbReference type="ARBA" id="ARBA00022801"/>
    </source>
</evidence>
<evidence type="ECO:0000259" key="28">
    <source>
        <dbReference type="Pfam" id="PF13086"/>
    </source>
</evidence>
<evidence type="ECO:0000256" key="6">
    <source>
        <dbReference type="ARBA" id="ARBA00021516"/>
    </source>
</evidence>
<organism evidence="31 32">
    <name type="scientific">Penaeus vannamei</name>
    <name type="common">Whiteleg shrimp</name>
    <name type="synonym">Litopenaeus vannamei</name>
    <dbReference type="NCBI Taxonomy" id="6689"/>
    <lineage>
        <taxon>Eukaryota</taxon>
        <taxon>Metazoa</taxon>
        <taxon>Ecdysozoa</taxon>
        <taxon>Arthropoda</taxon>
        <taxon>Crustacea</taxon>
        <taxon>Multicrustacea</taxon>
        <taxon>Malacostraca</taxon>
        <taxon>Eumalacostraca</taxon>
        <taxon>Eucarida</taxon>
        <taxon>Decapoda</taxon>
        <taxon>Dendrobranchiata</taxon>
        <taxon>Penaeoidea</taxon>
        <taxon>Penaeidae</taxon>
        <taxon>Penaeus</taxon>
    </lineage>
</organism>
<dbReference type="Gene3D" id="3.90.320.10">
    <property type="match status" value="1"/>
</dbReference>
<dbReference type="GO" id="GO:0005524">
    <property type="term" value="F:ATP binding"/>
    <property type="evidence" value="ECO:0007669"/>
    <property type="project" value="UniProtKB-KW"/>
</dbReference>
<dbReference type="Proteomes" id="UP000283509">
    <property type="component" value="Unassembled WGS sequence"/>
</dbReference>
<dbReference type="CDD" id="cd22318">
    <property type="entry name" value="DNA2_N-like"/>
    <property type="match status" value="1"/>
</dbReference>
<feature type="domain" description="DNA2 rift barrel" evidence="30">
    <location>
        <begin position="830"/>
        <end position="930"/>
    </location>
</feature>
<keyword evidence="13" id="KW-0227">DNA damage</keyword>
<feature type="domain" description="DNA2/NAM7 helicase helicase" evidence="28">
    <location>
        <begin position="988"/>
        <end position="1081"/>
    </location>
</feature>
<evidence type="ECO:0000259" key="29">
    <source>
        <dbReference type="Pfam" id="PF13087"/>
    </source>
</evidence>
<evidence type="ECO:0000256" key="20">
    <source>
        <dbReference type="ARBA" id="ARBA00023128"/>
    </source>
</evidence>
<dbReference type="GO" id="GO:0051539">
    <property type="term" value="F:4 iron, 4 sulfur cluster binding"/>
    <property type="evidence" value="ECO:0007669"/>
    <property type="project" value="UniProtKB-KW"/>
</dbReference>
<gene>
    <name evidence="31" type="ORF">C7M84_011059</name>
</gene>
<evidence type="ECO:0000256" key="8">
    <source>
        <dbReference type="ARBA" id="ARBA00022705"/>
    </source>
</evidence>
<evidence type="ECO:0000256" key="15">
    <source>
        <dbReference type="ARBA" id="ARBA00022806"/>
    </source>
</evidence>
<evidence type="ECO:0000256" key="5">
    <source>
        <dbReference type="ARBA" id="ARBA00012551"/>
    </source>
</evidence>
<evidence type="ECO:0000256" key="13">
    <source>
        <dbReference type="ARBA" id="ARBA00022763"/>
    </source>
</evidence>
<dbReference type="Pfam" id="PF13086">
    <property type="entry name" value="AAA_11"/>
    <property type="match status" value="2"/>
</dbReference>
<protein>
    <recommendedName>
        <fullName evidence="6">DNA replication ATP-dependent helicase/nuclease DNA2</fullName>
        <ecNumber evidence="5">3.6.4.12</ecNumber>
    </recommendedName>
    <alternativeName>
        <fullName evidence="24">DNA replication ATP-dependent helicase-like homolog</fullName>
    </alternativeName>
</protein>
<reference evidence="31 32" key="2">
    <citation type="submission" date="2019-01" db="EMBL/GenBank/DDBJ databases">
        <title>The decoding of complex shrimp genome reveals the adaptation for benthos swimmer, frequently molting mechanism and breeding impact on genome.</title>
        <authorList>
            <person name="Sun Y."/>
            <person name="Gao Y."/>
            <person name="Yu Y."/>
        </authorList>
    </citation>
    <scope>NUCLEOTIDE SEQUENCE [LARGE SCALE GENOMIC DNA]</scope>
    <source>
        <tissue evidence="31">Muscle</tissue>
    </source>
</reference>
<proteinExistence type="inferred from homology"/>
<evidence type="ECO:0000256" key="4">
    <source>
        <dbReference type="ARBA" id="ARBA00007913"/>
    </source>
</evidence>
<dbReference type="EMBL" id="QCYY01002402">
    <property type="protein sequence ID" value="ROT70644.1"/>
    <property type="molecule type" value="Genomic_DNA"/>
</dbReference>
<dbReference type="GO" id="GO:0004519">
    <property type="term" value="F:endonuclease activity"/>
    <property type="evidence" value="ECO:0007669"/>
    <property type="project" value="UniProtKB-KW"/>
</dbReference>
<comment type="caution">
    <text evidence="31">The sequence shown here is derived from an EMBL/GenBank/DDBJ whole genome shotgun (WGS) entry which is preliminary data.</text>
</comment>
<dbReference type="Pfam" id="PF13087">
    <property type="entry name" value="AAA_12"/>
    <property type="match status" value="1"/>
</dbReference>
<evidence type="ECO:0000256" key="17">
    <source>
        <dbReference type="ARBA" id="ARBA00023004"/>
    </source>
</evidence>
<keyword evidence="16" id="KW-0067">ATP-binding</keyword>
<dbReference type="Pfam" id="PF08696">
    <property type="entry name" value="Dna2"/>
    <property type="match status" value="1"/>
</dbReference>
<dbReference type="InterPro" id="IPR051827">
    <property type="entry name" value="Cas4_exonuclease"/>
</dbReference>
<dbReference type="GO" id="GO:0006281">
    <property type="term" value="P:DNA repair"/>
    <property type="evidence" value="ECO:0007669"/>
    <property type="project" value="UniProtKB-KW"/>
</dbReference>
<name>A0A3R7SQB9_PENVA</name>
<dbReference type="InterPro" id="IPR011604">
    <property type="entry name" value="PDDEXK-like_dom_sf"/>
</dbReference>
<feature type="region of interest" description="Disordered" evidence="26">
    <location>
        <begin position="80"/>
        <end position="108"/>
    </location>
</feature>
<keyword evidence="7" id="KW-0004">4Fe-4S</keyword>
<evidence type="ECO:0000256" key="18">
    <source>
        <dbReference type="ARBA" id="ARBA00023014"/>
    </source>
</evidence>
<keyword evidence="18" id="KW-0411">Iron-sulfur</keyword>
<keyword evidence="12" id="KW-0255">Endonuclease</keyword>
<keyword evidence="19" id="KW-0238">DNA-binding</keyword>
<evidence type="ECO:0000256" key="10">
    <source>
        <dbReference type="ARBA" id="ARBA00022723"/>
    </source>
</evidence>
<evidence type="ECO:0000256" key="12">
    <source>
        <dbReference type="ARBA" id="ARBA00022759"/>
    </source>
</evidence>
<keyword evidence="23" id="KW-0511">Multifunctional enzyme</keyword>
<dbReference type="GO" id="GO:0005634">
    <property type="term" value="C:nucleus"/>
    <property type="evidence" value="ECO:0007669"/>
    <property type="project" value="UniProtKB-SubCell"/>
</dbReference>
<dbReference type="Gene3D" id="3.40.50.300">
    <property type="entry name" value="P-loop containing nucleotide triphosphate hydrolases"/>
    <property type="match status" value="2"/>
</dbReference>
<evidence type="ECO:0000259" key="30">
    <source>
        <dbReference type="Pfam" id="PF21123"/>
    </source>
</evidence>
<evidence type="ECO:0000313" key="32">
    <source>
        <dbReference type="Proteomes" id="UP000283509"/>
    </source>
</evidence>
<dbReference type="InterPro" id="IPR026851">
    <property type="entry name" value="Dna2/JHS1_DEXXQ-box"/>
</dbReference>
<dbReference type="GO" id="GO:0003677">
    <property type="term" value="F:DNA binding"/>
    <property type="evidence" value="ECO:0007669"/>
    <property type="project" value="UniProtKB-KW"/>
</dbReference>
<feature type="domain" description="DNA2/NAM7 helicase-like C-terminal" evidence="29">
    <location>
        <begin position="1165"/>
        <end position="1211"/>
    </location>
</feature>
<dbReference type="GO" id="GO:0005739">
    <property type="term" value="C:mitochondrion"/>
    <property type="evidence" value="ECO:0007669"/>
    <property type="project" value="UniProtKB-SubCell"/>
</dbReference>
<evidence type="ECO:0000256" key="11">
    <source>
        <dbReference type="ARBA" id="ARBA00022741"/>
    </source>
</evidence>
<dbReference type="GO" id="GO:0016887">
    <property type="term" value="F:ATP hydrolysis activity"/>
    <property type="evidence" value="ECO:0007669"/>
    <property type="project" value="RHEA"/>
</dbReference>
<dbReference type="SUPFAM" id="SSF52540">
    <property type="entry name" value="P-loop containing nucleoside triphosphate hydrolases"/>
    <property type="match status" value="1"/>
</dbReference>
<evidence type="ECO:0000256" key="7">
    <source>
        <dbReference type="ARBA" id="ARBA00022485"/>
    </source>
</evidence>
<dbReference type="Gene3D" id="2.40.30.270">
    <property type="match status" value="1"/>
</dbReference>
<evidence type="ECO:0000256" key="3">
    <source>
        <dbReference type="ARBA" id="ARBA00004173"/>
    </source>
</evidence>
<evidence type="ECO:0000259" key="27">
    <source>
        <dbReference type="Pfam" id="PF08696"/>
    </source>
</evidence>
<comment type="subcellular location">
    <subcellularLocation>
        <location evidence="3">Mitochondrion</location>
    </subcellularLocation>
    <subcellularLocation>
        <location evidence="2">Nucleus</location>
    </subcellularLocation>
</comment>
<dbReference type="Pfam" id="PF21123">
    <property type="entry name" value="Dna2_Rift"/>
    <property type="match status" value="1"/>
</dbReference>
<dbReference type="GO" id="GO:0006260">
    <property type="term" value="P:DNA replication"/>
    <property type="evidence" value="ECO:0007669"/>
    <property type="project" value="UniProtKB-KW"/>
</dbReference>
<dbReference type="PANTHER" id="PTHR36531:SF6">
    <property type="entry name" value="DNA REPLICATION ATP-DEPENDENT HELICASE_NUCLEASE DNA2"/>
    <property type="match status" value="1"/>
</dbReference>
<dbReference type="FunFam" id="3.40.50.300:FF:000721">
    <property type="entry name" value="DNA replication ATP-dependent helicase/nuclease DNA2"/>
    <property type="match status" value="1"/>
</dbReference>
<evidence type="ECO:0000256" key="21">
    <source>
        <dbReference type="ARBA" id="ARBA00023204"/>
    </source>
</evidence>
<dbReference type="PANTHER" id="PTHR36531">
    <property type="entry name" value="CRISPR-ASSOCIATED EXONUCLEASE CAS4"/>
    <property type="match status" value="1"/>
</dbReference>
<keyword evidence="10" id="KW-0479">Metal-binding</keyword>